<feature type="transmembrane region" description="Helical" evidence="1">
    <location>
        <begin position="242"/>
        <end position="264"/>
    </location>
</feature>
<dbReference type="RefSeq" id="WP_138691549.1">
    <property type="nucleotide sequence ID" value="NZ_JBHSAZ010000025.1"/>
</dbReference>
<organism evidence="2 3">
    <name type="scientific">Nonomuraea zeae</name>
    <dbReference type="NCBI Taxonomy" id="1642303"/>
    <lineage>
        <taxon>Bacteria</taxon>
        <taxon>Bacillati</taxon>
        <taxon>Actinomycetota</taxon>
        <taxon>Actinomycetes</taxon>
        <taxon>Streptosporangiales</taxon>
        <taxon>Streptosporangiaceae</taxon>
        <taxon>Nonomuraea</taxon>
    </lineage>
</organism>
<protein>
    <submittedName>
        <fullName evidence="2">Uncharacterized protein</fullName>
    </submittedName>
</protein>
<keyword evidence="1" id="KW-0812">Transmembrane</keyword>
<evidence type="ECO:0000256" key="1">
    <source>
        <dbReference type="SAM" id="Phobius"/>
    </source>
</evidence>
<evidence type="ECO:0000313" key="3">
    <source>
        <dbReference type="Proteomes" id="UP000306628"/>
    </source>
</evidence>
<feature type="transmembrane region" description="Helical" evidence="1">
    <location>
        <begin position="291"/>
        <end position="309"/>
    </location>
</feature>
<accession>A0A5S4GIX5</accession>
<feature type="transmembrane region" description="Helical" evidence="1">
    <location>
        <begin position="216"/>
        <end position="235"/>
    </location>
</feature>
<keyword evidence="1" id="KW-1133">Transmembrane helix</keyword>
<keyword evidence="3" id="KW-1185">Reference proteome</keyword>
<keyword evidence="1" id="KW-0472">Membrane</keyword>
<feature type="transmembrane region" description="Helical" evidence="1">
    <location>
        <begin position="87"/>
        <end position="106"/>
    </location>
</feature>
<evidence type="ECO:0000313" key="2">
    <source>
        <dbReference type="EMBL" id="TMR32916.1"/>
    </source>
</evidence>
<name>A0A5S4GIX5_9ACTN</name>
<feature type="transmembrane region" description="Helical" evidence="1">
    <location>
        <begin position="177"/>
        <end position="196"/>
    </location>
</feature>
<dbReference type="EMBL" id="VCKX01000063">
    <property type="protein sequence ID" value="TMR32916.1"/>
    <property type="molecule type" value="Genomic_DNA"/>
</dbReference>
<comment type="caution">
    <text evidence="2">The sequence shown here is derived from an EMBL/GenBank/DDBJ whole genome shotgun (WGS) entry which is preliminary data.</text>
</comment>
<dbReference type="InterPro" id="IPR047928">
    <property type="entry name" value="Perm_prefix_1"/>
</dbReference>
<feature type="transmembrane region" description="Helical" evidence="1">
    <location>
        <begin position="118"/>
        <end position="143"/>
    </location>
</feature>
<reference evidence="2 3" key="1">
    <citation type="submission" date="2019-05" db="EMBL/GenBank/DDBJ databases">
        <title>Draft genome sequence of Nonomuraea zeae DSM 100528.</title>
        <authorList>
            <person name="Saricaoglu S."/>
            <person name="Isik K."/>
        </authorList>
    </citation>
    <scope>NUCLEOTIDE SEQUENCE [LARGE SCALE GENOMIC DNA]</scope>
    <source>
        <strain evidence="2 3">DSM 100528</strain>
    </source>
</reference>
<dbReference type="OrthoDB" id="3171769at2"/>
<dbReference type="AlphaFoldDB" id="A0A5S4GIX5"/>
<dbReference type="NCBIfam" id="NF038403">
    <property type="entry name" value="perm_prefix_1"/>
    <property type="match status" value="1"/>
</dbReference>
<sequence>MLSSTVERYLEVAVAGVAPGEREDAGRELRDAIEEGVSERIEAGLDEAAAVEAVLAEFGDPLQFAARYRGRPLGLISSVRYPAWRTLVRLLLAIVVPICAGAAFAVEVAHGASVAEILGGAALAAVEAVVHVMFWTTLAFVLVDRWWPAPAEPEVPWSTAYLPVSSGRTRPGRVETLLWAGSAVAGIAFAFAQRVVSPCSAESAAVPLLAPAGWAFWWPFVIVALALQAGAAIAVGRRGWTAALRVSAFALDLAIALPLLWLLVSGQALNPVFLDALDWGGWSMPVSPGDVLVAALFMTVAAGTAWRAACVRPIRRFRGAAPAPARKDRD</sequence>
<proteinExistence type="predicted"/>
<dbReference type="Proteomes" id="UP000306628">
    <property type="component" value="Unassembled WGS sequence"/>
</dbReference>
<gene>
    <name evidence="2" type="ORF">ETD85_21515</name>
</gene>